<gene>
    <name evidence="4" type="ORF">POTOM_021595</name>
</gene>
<dbReference type="GO" id="GO:0051082">
    <property type="term" value="F:unfolded protein binding"/>
    <property type="evidence" value="ECO:0007669"/>
    <property type="project" value="TreeGrafter"/>
</dbReference>
<feature type="domain" description="Chaperone DnaJ C-terminal" evidence="3">
    <location>
        <begin position="178"/>
        <end position="338"/>
    </location>
</feature>
<dbReference type="AlphaFoldDB" id="A0A8X7ZXQ7"/>
<dbReference type="FunFam" id="2.60.260.20:FF:000002">
    <property type="entry name" value="Dnaj homolog subfamily b member"/>
    <property type="match status" value="1"/>
</dbReference>
<evidence type="ECO:0000313" key="5">
    <source>
        <dbReference type="Proteomes" id="UP000886885"/>
    </source>
</evidence>
<name>A0A8X7ZXQ7_POPTO</name>
<organism evidence="4 5">
    <name type="scientific">Populus tomentosa</name>
    <name type="common">Chinese white poplar</name>
    <dbReference type="NCBI Taxonomy" id="118781"/>
    <lineage>
        <taxon>Eukaryota</taxon>
        <taxon>Viridiplantae</taxon>
        <taxon>Streptophyta</taxon>
        <taxon>Embryophyta</taxon>
        <taxon>Tracheophyta</taxon>
        <taxon>Spermatophyta</taxon>
        <taxon>Magnoliopsida</taxon>
        <taxon>eudicotyledons</taxon>
        <taxon>Gunneridae</taxon>
        <taxon>Pentapetalae</taxon>
        <taxon>rosids</taxon>
        <taxon>fabids</taxon>
        <taxon>Malpighiales</taxon>
        <taxon>Salicaceae</taxon>
        <taxon>Saliceae</taxon>
        <taxon>Populus</taxon>
    </lineage>
</organism>
<evidence type="ECO:0000313" key="4">
    <source>
        <dbReference type="EMBL" id="KAG6774243.1"/>
    </source>
</evidence>
<keyword evidence="1" id="KW-0143">Chaperone</keyword>
<proteinExistence type="predicted"/>
<dbReference type="PANTHER" id="PTHR24078">
    <property type="entry name" value="DNAJ HOMOLOG SUBFAMILY C MEMBER"/>
    <property type="match status" value="1"/>
</dbReference>
<comment type="caution">
    <text evidence="4">The sequence shown here is derived from an EMBL/GenBank/DDBJ whole genome shotgun (WGS) entry which is preliminary data.</text>
</comment>
<reference evidence="4" key="1">
    <citation type="journal article" date="2020" name="bioRxiv">
        <title>Hybrid origin of Populus tomentosa Carr. identified through genome sequencing and phylogenomic analysis.</title>
        <authorList>
            <person name="An X."/>
            <person name="Gao K."/>
            <person name="Chen Z."/>
            <person name="Li J."/>
            <person name="Yang X."/>
            <person name="Yang X."/>
            <person name="Zhou J."/>
            <person name="Guo T."/>
            <person name="Zhao T."/>
            <person name="Huang S."/>
            <person name="Miao D."/>
            <person name="Khan W.U."/>
            <person name="Rao P."/>
            <person name="Ye M."/>
            <person name="Lei B."/>
            <person name="Liao W."/>
            <person name="Wang J."/>
            <person name="Ji L."/>
            <person name="Li Y."/>
            <person name="Guo B."/>
            <person name="Mustafa N.S."/>
            <person name="Li S."/>
            <person name="Yun Q."/>
            <person name="Keller S.R."/>
            <person name="Mao J."/>
            <person name="Zhang R."/>
            <person name="Strauss S.H."/>
        </authorList>
    </citation>
    <scope>NUCLEOTIDE SEQUENCE</scope>
    <source>
        <strain evidence="4">GM15</strain>
        <tissue evidence="4">Leaf</tissue>
    </source>
</reference>
<evidence type="ECO:0000256" key="2">
    <source>
        <dbReference type="SAM" id="MobiDB-lite"/>
    </source>
</evidence>
<dbReference type="InterPro" id="IPR051339">
    <property type="entry name" value="DnaJ_subfamily_B"/>
</dbReference>
<dbReference type="EMBL" id="JAAWWB010000010">
    <property type="protein sequence ID" value="KAG6774243.1"/>
    <property type="molecule type" value="Genomic_DNA"/>
</dbReference>
<protein>
    <recommendedName>
        <fullName evidence="3">Chaperone DnaJ C-terminal domain-containing protein</fullName>
    </recommendedName>
</protein>
<keyword evidence="5" id="KW-1185">Reference proteome</keyword>
<dbReference type="PANTHER" id="PTHR24078:SF574">
    <property type="entry name" value="CHAPERONE DNAJ C-TERMINAL DOMAIN-CONTAINING PROTEIN"/>
    <property type="match status" value="1"/>
</dbReference>
<dbReference type="Pfam" id="PF01556">
    <property type="entry name" value="DnaJ_C"/>
    <property type="match status" value="1"/>
</dbReference>
<dbReference type="Proteomes" id="UP000886885">
    <property type="component" value="Chromosome 5D"/>
</dbReference>
<dbReference type="FunFam" id="2.60.260.20:FF:000006">
    <property type="entry name" value="DnaJ subfamily B member 13"/>
    <property type="match status" value="1"/>
</dbReference>
<feature type="compositionally biased region" description="Polar residues" evidence="2">
    <location>
        <begin position="147"/>
        <end position="160"/>
    </location>
</feature>
<dbReference type="CDD" id="cd10747">
    <property type="entry name" value="DnaJ_C"/>
    <property type="match status" value="1"/>
</dbReference>
<sequence length="357" mass="39818">MVRPDILGLPTGAPVSVKKEQPPSFKEFCKAYLCIFAGWCRDDRKLSPPSSGRSDELQVKFEAISHAPEELGYDTEEGKTMNGIHSFRYNPSSPRGFFRHKSTDGCFPNISSPLSRSGSLKSPSRKLSFRKRNTSQKRTDSRHGLSASLSRNASRKNASTIMFSNSMGKMKPPAIERLLECTLEELCYGCMKKIEITRDVIITNTGSVPRQVIQEEETLTVRVKPGWKKGTKITFEGVGNERPGTCTADIILVIAEKRHSLFRREGEGLEIGVEVPLVKALTGCRISIPLLGGEETSLMIDDIIHHGYERILEGQGMPSTKEQGRRGNLRVVFLVEFPTQLTDEQRSDIRSILEDSS</sequence>
<feature type="compositionally biased region" description="Basic residues" evidence="2">
    <location>
        <begin position="123"/>
        <end position="135"/>
    </location>
</feature>
<feature type="region of interest" description="Disordered" evidence="2">
    <location>
        <begin position="109"/>
        <end position="160"/>
    </location>
</feature>
<dbReference type="OrthoDB" id="550424at2759"/>
<accession>A0A8X7ZXQ7</accession>
<dbReference type="GO" id="GO:0051087">
    <property type="term" value="F:protein-folding chaperone binding"/>
    <property type="evidence" value="ECO:0007669"/>
    <property type="project" value="TreeGrafter"/>
</dbReference>
<dbReference type="GO" id="GO:0005829">
    <property type="term" value="C:cytosol"/>
    <property type="evidence" value="ECO:0007669"/>
    <property type="project" value="TreeGrafter"/>
</dbReference>
<evidence type="ECO:0000259" key="3">
    <source>
        <dbReference type="Pfam" id="PF01556"/>
    </source>
</evidence>
<feature type="compositionally biased region" description="Low complexity" evidence="2">
    <location>
        <begin position="111"/>
        <end position="122"/>
    </location>
</feature>
<evidence type="ECO:0000256" key="1">
    <source>
        <dbReference type="ARBA" id="ARBA00023186"/>
    </source>
</evidence>
<dbReference type="InterPro" id="IPR002939">
    <property type="entry name" value="DnaJ_C"/>
</dbReference>